<protein>
    <submittedName>
        <fullName evidence="2">Type I-B CRISPR-associated protein Cas8b1/Cst1</fullName>
    </submittedName>
</protein>
<dbReference type="Pfam" id="PF09706">
    <property type="entry name" value="Cas_CXXC_CXXC"/>
    <property type="match status" value="1"/>
</dbReference>
<comment type="caution">
    <text evidence="2">The sequence shown here is derived from an EMBL/GenBank/DDBJ whole genome shotgun (WGS) entry which is preliminary data.</text>
</comment>
<sequence length="385" mass="44487">MEPIILYPSNWLYNASVIGFLKSISDIEQQDVEKWFEDNIVSLPRDIFKELKINERYFNDSKNDKISSIIGKSSLYRNYINSSRKQDKLGFVEFVKELSQVVEHGQEFCGICSRNFALLPENIKILNEKWAKHSQSMVKQTKKTKGKGSKPKENDFEIFLSKLQKYNVAHNNLIAPSTGGFPNAFWNLNDSISICPLCAYLVIHHHIPFKNAETHNGQIFINAPSFKVMWYLNKFAEQMLSKNKNYQVREILGISFMELAQKVAVTLGAWSIMNIEMIIKKREEIEYYSLPLEISRVLLHKEIASLVSATKEPLIFEIVLNGSFDYLLTLSHKVLRYSVTGSNAFNDKYLSKLRNRDAYSLKNLSKILPELYVKITSTINKEVMK</sequence>
<dbReference type="NCBIfam" id="TIGR01908">
    <property type="entry name" value="cas_CXXC_CXXC"/>
    <property type="match status" value="1"/>
</dbReference>
<organism evidence="2">
    <name type="scientific">hot springs metagenome</name>
    <dbReference type="NCBI Taxonomy" id="433727"/>
    <lineage>
        <taxon>unclassified sequences</taxon>
        <taxon>metagenomes</taxon>
        <taxon>ecological metagenomes</taxon>
    </lineage>
</organism>
<name>A0A5J4L1I3_9ZZZZ</name>
<feature type="domain" description="CRISPR-associated protein CXXC-CXXC" evidence="1">
    <location>
        <begin position="161"/>
        <end position="202"/>
    </location>
</feature>
<gene>
    <name evidence="2" type="ORF">A45J_1833</name>
</gene>
<accession>A0A5J4L1I3</accession>
<dbReference type="EMBL" id="BLAB01000001">
    <property type="protein sequence ID" value="GER94075.1"/>
    <property type="molecule type" value="Genomic_DNA"/>
</dbReference>
<dbReference type="InterPro" id="IPR010180">
    <property type="entry name" value="CRISPR-assoc_prot_CXXC-CXXC"/>
</dbReference>
<reference evidence="2" key="1">
    <citation type="submission" date="2019-10" db="EMBL/GenBank/DDBJ databases">
        <title>Metagenomic sequencing of thiosulfate-disproportionating enrichment culture.</title>
        <authorList>
            <person name="Umezawa K."/>
            <person name="Kojima H."/>
            <person name="Fukui M."/>
        </authorList>
    </citation>
    <scope>NUCLEOTIDE SEQUENCE</scope>
    <source>
        <strain evidence="2">45J</strain>
    </source>
</reference>
<evidence type="ECO:0000259" key="1">
    <source>
        <dbReference type="Pfam" id="PF09706"/>
    </source>
</evidence>
<dbReference type="InterPro" id="IPR019121">
    <property type="entry name" value="CRISPR-assoc_CXXC-CXXC_dom"/>
</dbReference>
<proteinExistence type="predicted"/>
<evidence type="ECO:0000313" key="2">
    <source>
        <dbReference type="EMBL" id="GER94075.1"/>
    </source>
</evidence>
<dbReference type="AlphaFoldDB" id="A0A5J4L1I3"/>